<keyword evidence="3" id="KW-1185">Reference proteome</keyword>
<dbReference type="SUPFAM" id="SSF56112">
    <property type="entry name" value="Protein kinase-like (PK-like)"/>
    <property type="match status" value="1"/>
</dbReference>
<dbReference type="AlphaFoldDB" id="A0A8J5ESD9"/>
<evidence type="ECO:0000313" key="3">
    <source>
        <dbReference type="Proteomes" id="UP000734854"/>
    </source>
</evidence>
<dbReference type="InterPro" id="IPR011009">
    <property type="entry name" value="Kinase-like_dom_sf"/>
</dbReference>
<comment type="caution">
    <text evidence="2">The sequence shown here is derived from an EMBL/GenBank/DDBJ whole genome shotgun (WGS) entry which is preliminary data.</text>
</comment>
<dbReference type="GO" id="GO:0005524">
    <property type="term" value="F:ATP binding"/>
    <property type="evidence" value="ECO:0007669"/>
    <property type="project" value="InterPro"/>
</dbReference>
<dbReference type="EMBL" id="JACMSC010000022">
    <property type="protein sequence ID" value="KAG6468164.1"/>
    <property type="molecule type" value="Genomic_DNA"/>
</dbReference>
<dbReference type="InterPro" id="IPR000719">
    <property type="entry name" value="Prot_kinase_dom"/>
</dbReference>
<dbReference type="Gene3D" id="1.10.510.10">
    <property type="entry name" value="Transferase(Phosphotransferase) domain 1"/>
    <property type="match status" value="1"/>
</dbReference>
<dbReference type="InterPro" id="IPR051177">
    <property type="entry name" value="CIK-Related_Protein"/>
</dbReference>
<reference evidence="2 3" key="1">
    <citation type="submission" date="2020-08" db="EMBL/GenBank/DDBJ databases">
        <title>Plant Genome Project.</title>
        <authorList>
            <person name="Zhang R.-G."/>
        </authorList>
    </citation>
    <scope>NUCLEOTIDE SEQUENCE [LARGE SCALE GENOMIC DNA]</scope>
    <source>
        <tissue evidence="2">Rhizome</tissue>
    </source>
</reference>
<dbReference type="GO" id="GO:0004672">
    <property type="term" value="F:protein kinase activity"/>
    <property type="evidence" value="ECO:0007669"/>
    <property type="project" value="InterPro"/>
</dbReference>
<dbReference type="Proteomes" id="UP000734854">
    <property type="component" value="Unassembled WGS sequence"/>
</dbReference>
<sequence length="261" mass="29167">MFKFLKGVVGGSGTGIKDLPYNIGESYPSSWGSWTHSRGTSKVPYLIFLIGNCLVTIWDWEEEDGSAVSIFLLSGSSSQDGHLVAGRNGVKRLRTVRHPNILSFLHSTEAEVSDGSTMKHTIYIVTEPVMPLLEKIKELNLNGTQRDEYFAWGLHQISKAVSFLNNDYHDTNDFLDILILFQVHGNVCMASVVVTPTLDWKLHALDVLSEFDGSSEVSNSAMLQYEWLVGSQYKSMELAKSDWTTIRKSPPWAIDSWGMGE</sequence>
<dbReference type="PROSITE" id="PS50011">
    <property type="entry name" value="PROTEIN_KINASE_DOM"/>
    <property type="match status" value="1"/>
</dbReference>
<name>A0A8J5ESD9_ZINOF</name>
<evidence type="ECO:0000259" key="1">
    <source>
        <dbReference type="PROSITE" id="PS50011"/>
    </source>
</evidence>
<accession>A0A8J5ESD9</accession>
<evidence type="ECO:0000313" key="2">
    <source>
        <dbReference type="EMBL" id="KAG6468164.1"/>
    </source>
</evidence>
<gene>
    <name evidence="2" type="ORF">ZIOFF_072735</name>
</gene>
<dbReference type="PANTHER" id="PTHR12984:SF3">
    <property type="entry name" value="N-TERMINAL KINASE-LIKE PROTEIN"/>
    <property type="match status" value="1"/>
</dbReference>
<proteinExistence type="predicted"/>
<protein>
    <recommendedName>
        <fullName evidence="1">Protein kinase domain-containing protein</fullName>
    </recommendedName>
</protein>
<organism evidence="2 3">
    <name type="scientific">Zingiber officinale</name>
    <name type="common">Ginger</name>
    <name type="synonym">Amomum zingiber</name>
    <dbReference type="NCBI Taxonomy" id="94328"/>
    <lineage>
        <taxon>Eukaryota</taxon>
        <taxon>Viridiplantae</taxon>
        <taxon>Streptophyta</taxon>
        <taxon>Embryophyta</taxon>
        <taxon>Tracheophyta</taxon>
        <taxon>Spermatophyta</taxon>
        <taxon>Magnoliopsida</taxon>
        <taxon>Liliopsida</taxon>
        <taxon>Zingiberales</taxon>
        <taxon>Zingiberaceae</taxon>
        <taxon>Zingiber</taxon>
    </lineage>
</organism>
<feature type="domain" description="Protein kinase" evidence="1">
    <location>
        <begin position="2"/>
        <end position="261"/>
    </location>
</feature>
<dbReference type="Gene3D" id="3.30.200.20">
    <property type="entry name" value="Phosphorylase Kinase, domain 1"/>
    <property type="match status" value="1"/>
</dbReference>
<dbReference type="PANTHER" id="PTHR12984">
    <property type="entry name" value="SCY1-RELATED S/T PROTEIN KINASE-LIKE"/>
    <property type="match status" value="1"/>
</dbReference>